<dbReference type="Pfam" id="PF04773">
    <property type="entry name" value="FecR"/>
    <property type="match status" value="1"/>
</dbReference>
<feature type="transmembrane region" description="Helical" evidence="1">
    <location>
        <begin position="52"/>
        <end position="71"/>
    </location>
</feature>
<reference evidence="3 4" key="1">
    <citation type="submission" date="2018-09" db="EMBL/GenBank/DDBJ databases">
        <title>Sphingomonas peninsula sp. nov., isolated from fildes peninsula, Antarctic soil.</title>
        <authorList>
            <person name="Yingchao G."/>
        </authorList>
    </citation>
    <scope>NUCLEOTIDE SEQUENCE [LARGE SCALE GENOMIC DNA]</scope>
    <source>
        <strain evidence="3 4">YZ-8</strain>
        <plasmid evidence="3 4">unnamed1</plasmid>
    </source>
</reference>
<evidence type="ECO:0000256" key="1">
    <source>
        <dbReference type="SAM" id="Phobius"/>
    </source>
</evidence>
<dbReference type="EMBL" id="CP032828">
    <property type="protein sequence ID" value="AYJ85420.1"/>
    <property type="molecule type" value="Genomic_DNA"/>
</dbReference>
<sequence>MDNAGWHEFISWLEASPLHASAYDAIALQDNIPVVAERPVAANDDAKPRWRMIGTGVAAAIAATIIGFAVMPADGRYTIVTQPGEQRDVALSDGTRIEVNGATRLTLDHHNLRVATLEQGEATFHVRHDAGEPFTLQSGERTIEDAGTIFNVSRAGPRLDVQVAEGAVVFEPGKQSVRLTPGSAITVAEDNMTVAVSQIAVETVGGWRHGALSYANVPLSVVGDAVKRRYRVDLTLTGDLSGRSFTGMVRLTGDAARDIPHIAGLIGADWQKHGSRWILSPKGTAAR</sequence>
<dbReference type="InterPro" id="IPR006860">
    <property type="entry name" value="FecR"/>
</dbReference>
<geneLocation type="plasmid" evidence="3">
    <name>unnamed1</name>
</geneLocation>
<dbReference type="OrthoDB" id="7346218at2"/>
<protein>
    <recommendedName>
        <fullName evidence="2">FecR protein domain-containing protein</fullName>
    </recommendedName>
</protein>
<dbReference type="Gene3D" id="2.60.120.1440">
    <property type="match status" value="1"/>
</dbReference>
<dbReference type="KEGG" id="spha:D3Y57_01330"/>
<name>A0A494T908_SPHPE</name>
<dbReference type="InterPro" id="IPR012373">
    <property type="entry name" value="Ferrdict_sens_TM"/>
</dbReference>
<keyword evidence="1" id="KW-1133">Transmembrane helix</keyword>
<keyword evidence="1" id="KW-0812">Transmembrane</keyword>
<keyword evidence="3" id="KW-0614">Plasmid</keyword>
<dbReference type="AlphaFoldDB" id="A0A494T908"/>
<gene>
    <name evidence="3" type="ORF">D3Y57_01330</name>
</gene>
<dbReference type="GO" id="GO:0016989">
    <property type="term" value="F:sigma factor antagonist activity"/>
    <property type="evidence" value="ECO:0007669"/>
    <property type="project" value="TreeGrafter"/>
</dbReference>
<evidence type="ECO:0000313" key="4">
    <source>
        <dbReference type="Proteomes" id="UP000276254"/>
    </source>
</evidence>
<dbReference type="PANTHER" id="PTHR30273">
    <property type="entry name" value="PERIPLASMIC SIGNAL SENSOR AND SIGMA FACTOR ACTIVATOR FECR-RELATED"/>
    <property type="match status" value="1"/>
</dbReference>
<organism evidence="3 4">
    <name type="scientific">Sphingomonas paeninsulae</name>
    <dbReference type="NCBI Taxonomy" id="2319844"/>
    <lineage>
        <taxon>Bacteria</taxon>
        <taxon>Pseudomonadati</taxon>
        <taxon>Pseudomonadota</taxon>
        <taxon>Alphaproteobacteria</taxon>
        <taxon>Sphingomonadales</taxon>
        <taxon>Sphingomonadaceae</taxon>
        <taxon>Sphingomonas</taxon>
    </lineage>
</organism>
<evidence type="ECO:0000313" key="3">
    <source>
        <dbReference type="EMBL" id="AYJ85420.1"/>
    </source>
</evidence>
<dbReference type="Proteomes" id="UP000276254">
    <property type="component" value="Plasmid unnamed1"/>
</dbReference>
<keyword evidence="4" id="KW-1185">Reference proteome</keyword>
<keyword evidence="1" id="KW-0472">Membrane</keyword>
<feature type="domain" description="FecR protein" evidence="2">
    <location>
        <begin position="78"/>
        <end position="168"/>
    </location>
</feature>
<dbReference type="PANTHER" id="PTHR30273:SF2">
    <property type="entry name" value="PROTEIN FECR"/>
    <property type="match status" value="1"/>
</dbReference>
<proteinExistence type="predicted"/>
<accession>A0A494T908</accession>
<dbReference type="PIRSF" id="PIRSF018266">
    <property type="entry name" value="FecR"/>
    <property type="match status" value="1"/>
</dbReference>
<evidence type="ECO:0000259" key="2">
    <source>
        <dbReference type="Pfam" id="PF04773"/>
    </source>
</evidence>